<comment type="similarity">
    <text evidence="7">Belongs to the gmhB family.</text>
</comment>
<evidence type="ECO:0000256" key="10">
    <source>
        <dbReference type="PIRSR" id="PIRSR004682-4"/>
    </source>
</evidence>
<feature type="binding site" evidence="10">
    <location>
        <position position="140"/>
    </location>
    <ligand>
        <name>Mg(2+)</name>
        <dbReference type="ChEBI" id="CHEBI:18420"/>
    </ligand>
</feature>
<dbReference type="Pfam" id="PF13242">
    <property type="entry name" value="Hydrolase_like"/>
    <property type="match status" value="1"/>
</dbReference>
<evidence type="ECO:0000256" key="6">
    <source>
        <dbReference type="ARBA" id="ARBA00031828"/>
    </source>
</evidence>
<dbReference type="GO" id="GO:0005975">
    <property type="term" value="P:carbohydrate metabolic process"/>
    <property type="evidence" value="ECO:0007669"/>
    <property type="project" value="InterPro"/>
</dbReference>
<dbReference type="EC" id="3.1.3.-" evidence="7"/>
<evidence type="ECO:0000256" key="3">
    <source>
        <dbReference type="ARBA" id="ARBA00022723"/>
    </source>
</evidence>
<gene>
    <name evidence="11" type="ORF">SAMN04488541_104230</name>
</gene>
<dbReference type="InterPro" id="IPR006549">
    <property type="entry name" value="HAD-SF_hydro_IIIA"/>
</dbReference>
<feature type="site" description="Contributes to substrate recognition" evidence="9">
    <location>
        <position position="113"/>
    </location>
</feature>
<name>A0A1I2J6U5_9BACT</name>
<feature type="site" description="Stabilizes the phosphoryl group" evidence="9">
    <location>
        <position position="114"/>
    </location>
</feature>
<feature type="active site" description="Nucleophile" evidence="8">
    <location>
        <position position="15"/>
    </location>
</feature>
<organism evidence="11 12">
    <name type="scientific">Thermoflexibacter ruber</name>
    <dbReference type="NCBI Taxonomy" id="1003"/>
    <lineage>
        <taxon>Bacteria</taxon>
        <taxon>Pseudomonadati</taxon>
        <taxon>Bacteroidota</taxon>
        <taxon>Cytophagia</taxon>
        <taxon>Cytophagales</taxon>
        <taxon>Thermoflexibacteraceae</taxon>
        <taxon>Thermoflexibacter</taxon>
    </lineage>
</organism>
<keyword evidence="10" id="KW-0460">Magnesium</keyword>
<keyword evidence="12" id="KW-1185">Reference proteome</keyword>
<accession>A0A1I2J6U5</accession>
<evidence type="ECO:0000256" key="2">
    <source>
        <dbReference type="ARBA" id="ARBA00022490"/>
    </source>
</evidence>
<dbReference type="PANTHER" id="PTHR42891">
    <property type="entry name" value="D-GLYCERO-BETA-D-MANNO-HEPTOSE-1,7-BISPHOSPHATE 7-PHOSPHATASE"/>
    <property type="match status" value="1"/>
</dbReference>
<dbReference type="GO" id="GO:0016791">
    <property type="term" value="F:phosphatase activity"/>
    <property type="evidence" value="ECO:0007669"/>
    <property type="project" value="InterPro"/>
</dbReference>
<feature type="binding site" evidence="10">
    <location>
        <position position="112"/>
    </location>
    <ligand>
        <name>Zn(2+)</name>
        <dbReference type="ChEBI" id="CHEBI:29105"/>
    </ligand>
</feature>
<keyword evidence="4 7" id="KW-0378">Hydrolase</keyword>
<comment type="cofactor">
    <cofactor evidence="10">
        <name>Zn(2+)</name>
        <dbReference type="ChEBI" id="CHEBI:29105"/>
    </cofactor>
</comment>
<evidence type="ECO:0000256" key="9">
    <source>
        <dbReference type="PIRSR" id="PIRSR004682-3"/>
    </source>
</evidence>
<feature type="site" description="Stabilizes the phosphoryl group" evidence="9">
    <location>
        <position position="59"/>
    </location>
</feature>
<protein>
    <recommendedName>
        <fullName evidence="6 7">D,D-heptose 1,7-bisphosphate phosphatase</fullName>
        <ecNumber evidence="7">3.1.3.-</ecNumber>
    </recommendedName>
</protein>
<dbReference type="CDD" id="cd07503">
    <property type="entry name" value="HAD_HisB-N"/>
    <property type="match status" value="1"/>
</dbReference>
<dbReference type="EMBL" id="FONY01000042">
    <property type="protein sequence ID" value="SFF49740.1"/>
    <property type="molecule type" value="Genomic_DNA"/>
</dbReference>
<dbReference type="STRING" id="1003.SAMN04488541_104230"/>
<feature type="active site" description="Proton donor" evidence="8">
    <location>
        <position position="17"/>
    </location>
</feature>
<proteinExistence type="inferred from homology"/>
<dbReference type="AlphaFoldDB" id="A0A1I2J6U5"/>
<dbReference type="NCBIfam" id="TIGR01656">
    <property type="entry name" value="Histidinol-ppas"/>
    <property type="match status" value="1"/>
</dbReference>
<evidence type="ECO:0000256" key="7">
    <source>
        <dbReference type="PIRNR" id="PIRNR004682"/>
    </source>
</evidence>
<dbReference type="RefSeq" id="WP_091548969.1">
    <property type="nucleotide sequence ID" value="NZ_FONY01000042.1"/>
</dbReference>
<evidence type="ECO:0000313" key="11">
    <source>
        <dbReference type="EMBL" id="SFF49740.1"/>
    </source>
</evidence>
<dbReference type="InterPro" id="IPR004446">
    <property type="entry name" value="Heptose_bisP_phosphatase"/>
</dbReference>
<dbReference type="NCBIfam" id="TIGR01662">
    <property type="entry name" value="HAD-SF-IIIA"/>
    <property type="match status" value="1"/>
</dbReference>
<dbReference type="GO" id="GO:0046872">
    <property type="term" value="F:metal ion binding"/>
    <property type="evidence" value="ECO:0007669"/>
    <property type="project" value="UniProtKB-KW"/>
</dbReference>
<comment type="subcellular location">
    <subcellularLocation>
        <location evidence="1 7">Cytoplasm</location>
    </subcellularLocation>
</comment>
<dbReference type="InterPro" id="IPR006543">
    <property type="entry name" value="Histidinol-phos"/>
</dbReference>
<keyword evidence="10" id="KW-0862">Zinc</keyword>
<feature type="binding site" evidence="10">
    <location>
        <position position="102"/>
    </location>
    <ligand>
        <name>Zn(2+)</name>
        <dbReference type="ChEBI" id="CHEBI:29105"/>
    </ligand>
</feature>
<dbReference type="Gene3D" id="3.40.50.1000">
    <property type="entry name" value="HAD superfamily/HAD-like"/>
    <property type="match status" value="1"/>
</dbReference>
<evidence type="ECO:0000313" key="12">
    <source>
        <dbReference type="Proteomes" id="UP000199513"/>
    </source>
</evidence>
<evidence type="ECO:0000256" key="8">
    <source>
        <dbReference type="PIRSR" id="PIRSR004682-1"/>
    </source>
</evidence>
<keyword evidence="2 7" id="KW-0963">Cytoplasm</keyword>
<keyword evidence="3 10" id="KW-0479">Metal-binding</keyword>
<evidence type="ECO:0000256" key="4">
    <source>
        <dbReference type="ARBA" id="ARBA00022801"/>
    </source>
</evidence>
<dbReference type="InterPro" id="IPR036412">
    <property type="entry name" value="HAD-like_sf"/>
</dbReference>
<keyword evidence="5 7" id="KW-0119">Carbohydrate metabolism</keyword>
<evidence type="ECO:0000256" key="5">
    <source>
        <dbReference type="ARBA" id="ARBA00023277"/>
    </source>
</evidence>
<reference evidence="11 12" key="1">
    <citation type="submission" date="2016-10" db="EMBL/GenBank/DDBJ databases">
        <authorList>
            <person name="de Groot N.N."/>
        </authorList>
    </citation>
    <scope>NUCLEOTIDE SEQUENCE [LARGE SCALE GENOMIC DNA]</scope>
    <source>
        <strain>GEY</strain>
        <strain evidence="12">DSM 9560</strain>
    </source>
</reference>
<dbReference type="GO" id="GO:0005737">
    <property type="term" value="C:cytoplasm"/>
    <property type="evidence" value="ECO:0007669"/>
    <property type="project" value="UniProtKB-SubCell"/>
</dbReference>
<evidence type="ECO:0000256" key="1">
    <source>
        <dbReference type="ARBA" id="ARBA00004496"/>
    </source>
</evidence>
<dbReference type="PIRSF" id="PIRSF004682">
    <property type="entry name" value="GmhB"/>
    <property type="match status" value="1"/>
</dbReference>
<dbReference type="PANTHER" id="PTHR42891:SF1">
    <property type="entry name" value="D-GLYCERO-BETA-D-MANNO-HEPTOSE-1,7-BISPHOSPHATE 7-PHOSPHATASE"/>
    <property type="match status" value="1"/>
</dbReference>
<dbReference type="Proteomes" id="UP000199513">
    <property type="component" value="Unassembled WGS sequence"/>
</dbReference>
<dbReference type="OrthoDB" id="9813880at2"/>
<dbReference type="SUPFAM" id="SSF56784">
    <property type="entry name" value="HAD-like"/>
    <property type="match status" value="1"/>
</dbReference>
<comment type="cofactor">
    <cofactor evidence="10">
        <name>Mg(2+)</name>
        <dbReference type="ChEBI" id="CHEBI:18420"/>
    </cofactor>
</comment>
<sequence length="187" mass="21354">MPNLSIDPSWTLFLDRDGVINVRLVEDYVKTWEEFEFMPDAQASIAQLRTIFKYIFVVTNQQGIGKGLMSEADLANIHQNMLAKLAEHNPTLLPIIDKIYYCPSLKSSNDICRKPNIGMALKAQKEFPEVDFQKSLIIGDSISDMEFGKNAGMLTVFFGESLVLQEDEEKVDFRSRNWEEVIKLLLS</sequence>
<feature type="binding site" evidence="10">
    <location>
        <position position="17"/>
    </location>
    <ligand>
        <name>Mg(2+)</name>
        <dbReference type="ChEBI" id="CHEBI:18420"/>
    </ligand>
</feature>
<feature type="binding site" evidence="10">
    <location>
        <position position="15"/>
    </location>
    <ligand>
        <name>Mg(2+)</name>
        <dbReference type="ChEBI" id="CHEBI:18420"/>
    </ligand>
</feature>
<dbReference type="InterPro" id="IPR023214">
    <property type="entry name" value="HAD_sf"/>
</dbReference>